<evidence type="ECO:0000256" key="7">
    <source>
        <dbReference type="ARBA" id="ARBA00025800"/>
    </source>
</evidence>
<comment type="function">
    <text evidence="8">May be involved in fusion of retrograde transport vesicles derived from an endocytic compartment with the Golgi complex.</text>
</comment>
<gene>
    <name evidence="10" type="ORF">ABB37_09884</name>
</gene>
<evidence type="ECO:0000256" key="9">
    <source>
        <dbReference type="SAM" id="MobiDB-lite"/>
    </source>
</evidence>
<dbReference type="PANTHER" id="PTHR23137">
    <property type="entry name" value="VESICLE TRANSPORT PROTEIN-RELATED"/>
    <property type="match status" value="1"/>
</dbReference>
<dbReference type="AlphaFoldDB" id="A0A0M9FPP8"/>
<comment type="subcellular location">
    <subcellularLocation>
        <location evidence="1 8">Membrane</location>
        <topology evidence="1 8">Multi-pass membrane protein</topology>
    </subcellularLocation>
</comment>
<feature type="region of interest" description="Disordered" evidence="9">
    <location>
        <begin position="1"/>
        <end position="21"/>
    </location>
</feature>
<dbReference type="GO" id="GO:0015031">
    <property type="term" value="P:protein transport"/>
    <property type="evidence" value="ECO:0007669"/>
    <property type="project" value="UniProtKB-KW"/>
</dbReference>
<name>A0A0M9FPP8_LEPPY</name>
<organism evidence="10 11">
    <name type="scientific">Leptomonas pyrrhocoris</name>
    <name type="common">Firebug parasite</name>
    <dbReference type="NCBI Taxonomy" id="157538"/>
    <lineage>
        <taxon>Eukaryota</taxon>
        <taxon>Discoba</taxon>
        <taxon>Euglenozoa</taxon>
        <taxon>Kinetoplastea</taxon>
        <taxon>Metakinetoplastina</taxon>
        <taxon>Trypanosomatida</taxon>
        <taxon>Trypanosomatidae</taxon>
        <taxon>Leishmaniinae</taxon>
        <taxon>Leptomonas</taxon>
    </lineage>
</organism>
<dbReference type="GO" id="GO:0016020">
    <property type="term" value="C:membrane"/>
    <property type="evidence" value="ECO:0007669"/>
    <property type="project" value="UniProtKB-SubCell"/>
</dbReference>
<dbReference type="Pfam" id="PF04178">
    <property type="entry name" value="Got1"/>
    <property type="match status" value="1"/>
</dbReference>
<dbReference type="GO" id="GO:0012505">
    <property type="term" value="C:endomembrane system"/>
    <property type="evidence" value="ECO:0007669"/>
    <property type="project" value="UniProtKB-ARBA"/>
</dbReference>
<dbReference type="Proteomes" id="UP000037923">
    <property type="component" value="Unassembled WGS sequence"/>
</dbReference>
<keyword evidence="11" id="KW-1185">Reference proteome</keyword>
<dbReference type="VEuPathDB" id="TriTrypDB:LpyrH10_36_0270"/>
<sequence>MAAIDAGRQRNPGVPQEDDGAPQKVAHYWTQFKHKALSLVSDEPPADEALLTQMPEEPGYMDGLSEMTDLSYTQRISGFLMMMGMGILFVLLGLFLWMSPKRFAFFTTCGNVFCVCSTMFLAGAKQQLQTMFQANRFEAACLYLVSVALTLVSAVWLKSSLLCIVFALVQLGCVLWYALSFLPYARQTIKVAVGYASMVFGPIVNGMVKGVSACFAAVLG</sequence>
<dbReference type="PANTHER" id="PTHR23137:SF2">
    <property type="entry name" value="VESICLE TRANSPORT PROTEIN"/>
    <property type="match status" value="1"/>
</dbReference>
<feature type="transmembrane region" description="Helical" evidence="8">
    <location>
        <begin position="163"/>
        <end position="185"/>
    </location>
</feature>
<keyword evidence="2 8" id="KW-0813">Transport</keyword>
<feature type="transmembrane region" description="Helical" evidence="8">
    <location>
        <begin position="136"/>
        <end position="157"/>
    </location>
</feature>
<evidence type="ECO:0000256" key="3">
    <source>
        <dbReference type="ARBA" id="ARBA00022692"/>
    </source>
</evidence>
<comment type="caution">
    <text evidence="10">The sequence shown here is derived from an EMBL/GenBank/DDBJ whole genome shotgun (WGS) entry which is preliminary data.</text>
</comment>
<keyword evidence="5 8" id="KW-1133">Transmembrane helix</keyword>
<evidence type="ECO:0000256" key="8">
    <source>
        <dbReference type="RuleBase" id="RU363111"/>
    </source>
</evidence>
<comment type="caution">
    <text evidence="8">Lacks conserved residue(s) required for the propagation of feature annotation.</text>
</comment>
<keyword evidence="6 8" id="KW-0472">Membrane</keyword>
<feature type="transmembrane region" description="Helical" evidence="8">
    <location>
        <begin position="192"/>
        <end position="219"/>
    </location>
</feature>
<dbReference type="RefSeq" id="XP_015651881.1">
    <property type="nucleotide sequence ID" value="XM_015809549.1"/>
</dbReference>
<dbReference type="OMA" id="GNIFCLC"/>
<keyword evidence="3 8" id="KW-0812">Transmembrane</keyword>
<evidence type="ECO:0000256" key="4">
    <source>
        <dbReference type="ARBA" id="ARBA00022927"/>
    </source>
</evidence>
<dbReference type="EMBL" id="LGTL01000036">
    <property type="protein sequence ID" value="KPA73442.1"/>
    <property type="molecule type" value="Genomic_DNA"/>
</dbReference>
<dbReference type="GO" id="GO:0016192">
    <property type="term" value="P:vesicle-mediated transport"/>
    <property type="evidence" value="ECO:0007669"/>
    <property type="project" value="InterPro"/>
</dbReference>
<evidence type="ECO:0000256" key="1">
    <source>
        <dbReference type="ARBA" id="ARBA00004141"/>
    </source>
</evidence>
<dbReference type="InterPro" id="IPR011691">
    <property type="entry name" value="Vesicle_transpt_SFT2"/>
</dbReference>
<evidence type="ECO:0000313" key="11">
    <source>
        <dbReference type="Proteomes" id="UP000037923"/>
    </source>
</evidence>
<reference evidence="10 11" key="1">
    <citation type="submission" date="2015-07" db="EMBL/GenBank/DDBJ databases">
        <title>High-quality genome of monoxenous trypanosomatid Leptomonas pyrrhocoris.</title>
        <authorList>
            <person name="Flegontov P."/>
            <person name="Butenko A."/>
            <person name="Firsov S."/>
            <person name="Vlcek C."/>
            <person name="Logacheva M.D."/>
            <person name="Field M."/>
            <person name="Filatov D."/>
            <person name="Flegontova O."/>
            <person name="Gerasimov E."/>
            <person name="Jackson A.P."/>
            <person name="Kelly S."/>
            <person name="Opperdoes F."/>
            <person name="O'Reilly A."/>
            <person name="Votypka J."/>
            <person name="Yurchenko V."/>
            <person name="Lukes J."/>
        </authorList>
    </citation>
    <scope>NUCLEOTIDE SEQUENCE [LARGE SCALE GENOMIC DNA]</scope>
    <source>
        <strain evidence="10">H10</strain>
    </source>
</reference>
<proteinExistence type="inferred from homology"/>
<dbReference type="InterPro" id="IPR007305">
    <property type="entry name" value="Vesicle_transpt_Got1/SFT2"/>
</dbReference>
<comment type="similarity">
    <text evidence="7 8">Belongs to the SFT2 family.</text>
</comment>
<feature type="transmembrane region" description="Helical" evidence="8">
    <location>
        <begin position="103"/>
        <end position="124"/>
    </location>
</feature>
<feature type="transmembrane region" description="Helical" evidence="8">
    <location>
        <begin position="76"/>
        <end position="97"/>
    </location>
</feature>
<evidence type="ECO:0000313" key="10">
    <source>
        <dbReference type="EMBL" id="KPA73443.1"/>
    </source>
</evidence>
<protein>
    <recommendedName>
        <fullName evidence="8">Vesicle transport protein</fullName>
    </recommendedName>
</protein>
<dbReference type="GeneID" id="26910167"/>
<dbReference type="RefSeq" id="XP_015651882.1">
    <property type="nucleotide sequence ID" value="XM_015809550.1"/>
</dbReference>
<evidence type="ECO:0000256" key="2">
    <source>
        <dbReference type="ARBA" id="ARBA00022448"/>
    </source>
</evidence>
<evidence type="ECO:0000256" key="5">
    <source>
        <dbReference type="ARBA" id="ARBA00022989"/>
    </source>
</evidence>
<keyword evidence="4 8" id="KW-0653">Protein transport</keyword>
<evidence type="ECO:0000256" key="6">
    <source>
        <dbReference type="ARBA" id="ARBA00023136"/>
    </source>
</evidence>
<accession>A0A0M9FPP8</accession>
<dbReference type="GO" id="GO:0005737">
    <property type="term" value="C:cytoplasm"/>
    <property type="evidence" value="ECO:0007669"/>
    <property type="project" value="UniProtKB-ARBA"/>
</dbReference>
<dbReference type="OrthoDB" id="73614at2759"/>
<dbReference type="EMBL" id="LGTL01000036">
    <property type="protein sequence ID" value="KPA73443.1"/>
    <property type="molecule type" value="Genomic_DNA"/>
</dbReference>